<name>A0A8J5PIZ6_FUSOX</name>
<feature type="domain" description="Zn(2)-C6 fungal-type" evidence="3">
    <location>
        <begin position="45"/>
        <end position="75"/>
    </location>
</feature>
<dbReference type="InterPro" id="IPR053187">
    <property type="entry name" value="Notoamide_regulator"/>
</dbReference>
<dbReference type="Pfam" id="PF00172">
    <property type="entry name" value="Zn_clus"/>
    <property type="match status" value="1"/>
</dbReference>
<evidence type="ECO:0000313" key="5">
    <source>
        <dbReference type="Proteomes" id="UP000694050"/>
    </source>
</evidence>
<accession>A0A8J5PIZ6</accession>
<comment type="caution">
    <text evidence="4">The sequence shown here is derived from an EMBL/GenBank/DDBJ whole genome shotgun (WGS) entry which is preliminary data.</text>
</comment>
<dbReference type="AlphaFoldDB" id="A0A8J5PIZ6"/>
<dbReference type="PANTHER" id="PTHR47256:SF1">
    <property type="entry name" value="ZN(II)2CYS6 TRANSCRIPTION FACTOR (EUROFUNG)"/>
    <property type="match status" value="1"/>
</dbReference>
<dbReference type="PROSITE" id="PS50048">
    <property type="entry name" value="ZN2_CY6_FUNGAL_2"/>
    <property type="match status" value="1"/>
</dbReference>
<gene>
    <name evidence="4" type="ORF">Forpe1208_v003566</name>
</gene>
<evidence type="ECO:0000259" key="3">
    <source>
        <dbReference type="PROSITE" id="PS50048"/>
    </source>
</evidence>
<dbReference type="SMART" id="SM00066">
    <property type="entry name" value="GAL4"/>
    <property type="match status" value="1"/>
</dbReference>
<reference evidence="4" key="1">
    <citation type="submission" date="2021-04" db="EMBL/GenBank/DDBJ databases">
        <title>First draft genome resource for Brassicaceae pathogens Fusarium oxysporum f. sp. raphani and Fusarium oxysporum f. sp. rapae.</title>
        <authorList>
            <person name="Asai S."/>
        </authorList>
    </citation>
    <scope>NUCLEOTIDE SEQUENCE</scope>
    <source>
        <strain evidence="4">Tf1208</strain>
    </source>
</reference>
<dbReference type="GO" id="GO:0000981">
    <property type="term" value="F:DNA-binding transcription factor activity, RNA polymerase II-specific"/>
    <property type="evidence" value="ECO:0007669"/>
    <property type="project" value="InterPro"/>
</dbReference>
<feature type="region of interest" description="Disordered" evidence="2">
    <location>
        <begin position="1"/>
        <end position="34"/>
    </location>
</feature>
<evidence type="ECO:0000313" key="4">
    <source>
        <dbReference type="EMBL" id="KAG7419957.1"/>
    </source>
</evidence>
<protein>
    <submittedName>
        <fullName evidence="4">Putative transcriptional regulatory protein</fullName>
    </submittedName>
</protein>
<proteinExistence type="predicted"/>
<sequence length="160" mass="17981">MSSRYRPLLPNPTPASSSTEDASGSQSQSSLSGLIKIPRAGTRTACESCRKKKIRCIGGRPMCKRCIETTTDCIYRTDEEEKSILALEGHNSELMTELEQLRELYSMIHSRSTEEAQEIFNRIRTNSDPIEVLQMVKASELLLQGTLPEETGMEVQARRE</sequence>
<dbReference type="PANTHER" id="PTHR47256">
    <property type="entry name" value="ZN(II)2CYS6 TRANSCRIPTION FACTOR (EUROFUNG)-RELATED"/>
    <property type="match status" value="1"/>
</dbReference>
<dbReference type="CDD" id="cd00067">
    <property type="entry name" value="GAL4"/>
    <property type="match status" value="1"/>
</dbReference>
<dbReference type="InterPro" id="IPR001138">
    <property type="entry name" value="Zn2Cys6_DnaBD"/>
</dbReference>
<evidence type="ECO:0000256" key="2">
    <source>
        <dbReference type="SAM" id="MobiDB-lite"/>
    </source>
</evidence>
<evidence type="ECO:0000256" key="1">
    <source>
        <dbReference type="ARBA" id="ARBA00023242"/>
    </source>
</evidence>
<keyword evidence="1" id="KW-0539">Nucleus</keyword>
<organism evidence="4 5">
    <name type="scientific">Fusarium oxysporum f. sp. rapae</name>
    <dbReference type="NCBI Taxonomy" id="485398"/>
    <lineage>
        <taxon>Eukaryota</taxon>
        <taxon>Fungi</taxon>
        <taxon>Dikarya</taxon>
        <taxon>Ascomycota</taxon>
        <taxon>Pezizomycotina</taxon>
        <taxon>Sordariomycetes</taxon>
        <taxon>Hypocreomycetidae</taxon>
        <taxon>Hypocreales</taxon>
        <taxon>Nectriaceae</taxon>
        <taxon>Fusarium</taxon>
        <taxon>Fusarium oxysporum species complex</taxon>
    </lineage>
</organism>
<feature type="compositionally biased region" description="Low complexity" evidence="2">
    <location>
        <begin position="15"/>
        <end position="34"/>
    </location>
</feature>
<dbReference type="PROSITE" id="PS00463">
    <property type="entry name" value="ZN2_CY6_FUNGAL_1"/>
    <property type="match status" value="1"/>
</dbReference>
<dbReference type="Proteomes" id="UP000694050">
    <property type="component" value="Unassembled WGS sequence"/>
</dbReference>
<dbReference type="EMBL" id="JAELUQ010000002">
    <property type="protein sequence ID" value="KAG7419957.1"/>
    <property type="molecule type" value="Genomic_DNA"/>
</dbReference>
<dbReference type="GO" id="GO:0008270">
    <property type="term" value="F:zinc ion binding"/>
    <property type="evidence" value="ECO:0007669"/>
    <property type="project" value="InterPro"/>
</dbReference>